<organism evidence="1 2">
    <name type="scientific">Albugo candida</name>
    <dbReference type="NCBI Taxonomy" id="65357"/>
    <lineage>
        <taxon>Eukaryota</taxon>
        <taxon>Sar</taxon>
        <taxon>Stramenopiles</taxon>
        <taxon>Oomycota</taxon>
        <taxon>Peronosporomycetes</taxon>
        <taxon>Albuginales</taxon>
        <taxon>Albuginaceae</taxon>
        <taxon>Albugo</taxon>
    </lineage>
</organism>
<evidence type="ECO:0000313" key="2">
    <source>
        <dbReference type="Proteomes" id="UP000053237"/>
    </source>
</evidence>
<gene>
    <name evidence="1" type="ORF">BN9_038200</name>
</gene>
<comment type="caution">
    <text evidence="1">The sequence shown here is derived from an EMBL/GenBank/DDBJ whole genome shotgun (WGS) entry which is preliminary data.</text>
</comment>
<proteinExistence type="predicted"/>
<reference evidence="1 2" key="1">
    <citation type="submission" date="2012-05" db="EMBL/GenBank/DDBJ databases">
        <title>Recombination and specialization in a pathogen metapopulation.</title>
        <authorList>
            <person name="Gardiner A."/>
            <person name="Kemen E."/>
            <person name="Schultz-Larsen T."/>
            <person name="MacLean D."/>
            <person name="Van Oosterhout C."/>
            <person name="Jones J.D.G."/>
        </authorList>
    </citation>
    <scope>NUCLEOTIDE SEQUENCE [LARGE SCALE GENOMIC DNA]</scope>
    <source>
        <strain evidence="1 2">Ac Nc2</strain>
    </source>
</reference>
<dbReference type="AlphaFoldDB" id="A0A024G835"/>
<dbReference type="InParanoid" id="A0A024G835"/>
<evidence type="ECO:0000313" key="1">
    <source>
        <dbReference type="EMBL" id="CCI43036.1"/>
    </source>
</evidence>
<sequence length="108" mass="12464">MVLEPARIFRMRLAQAFQLRFFLSCLVDDRTVLTLLSNPFCVLVQVRLESRPTSLNRSVYAGCTSKQRKFCDEISLLEHAYPVQFGTQLLDKPVFFTMILGINFIESL</sequence>
<dbReference type="Proteomes" id="UP000053237">
    <property type="component" value="Unassembled WGS sequence"/>
</dbReference>
<accession>A0A024G835</accession>
<keyword evidence="2" id="KW-1185">Reference proteome</keyword>
<dbReference type="EMBL" id="CAIX01000043">
    <property type="protein sequence ID" value="CCI43036.1"/>
    <property type="molecule type" value="Genomic_DNA"/>
</dbReference>
<name>A0A024G835_9STRA</name>
<protein>
    <submittedName>
        <fullName evidence="1">Uncharacterized protein</fullName>
    </submittedName>
</protein>